<dbReference type="AlphaFoldDB" id="A0A699LC51"/>
<sequence length="72" mass="7903">AKIHLGMCYFAIRVTWAHPMRNKGFAMWDWRKVHMECWGEVDGTVQVKGSAQERAVGVMGVLAGNSVGGLLG</sequence>
<name>A0A699LC51_TANCI</name>
<feature type="non-terminal residue" evidence="1">
    <location>
        <position position="1"/>
    </location>
</feature>
<organism evidence="1">
    <name type="scientific">Tanacetum cinerariifolium</name>
    <name type="common">Dalmatian daisy</name>
    <name type="synonym">Chrysanthemum cinerariifolium</name>
    <dbReference type="NCBI Taxonomy" id="118510"/>
    <lineage>
        <taxon>Eukaryota</taxon>
        <taxon>Viridiplantae</taxon>
        <taxon>Streptophyta</taxon>
        <taxon>Embryophyta</taxon>
        <taxon>Tracheophyta</taxon>
        <taxon>Spermatophyta</taxon>
        <taxon>Magnoliopsida</taxon>
        <taxon>eudicotyledons</taxon>
        <taxon>Gunneridae</taxon>
        <taxon>Pentapetalae</taxon>
        <taxon>asterids</taxon>
        <taxon>campanulids</taxon>
        <taxon>Asterales</taxon>
        <taxon>Asteraceae</taxon>
        <taxon>Asteroideae</taxon>
        <taxon>Anthemideae</taxon>
        <taxon>Anthemidinae</taxon>
        <taxon>Tanacetum</taxon>
    </lineage>
</organism>
<proteinExistence type="predicted"/>
<dbReference type="EMBL" id="BKCJ010591443">
    <property type="protein sequence ID" value="GFB27766.1"/>
    <property type="molecule type" value="Genomic_DNA"/>
</dbReference>
<comment type="caution">
    <text evidence="1">The sequence shown here is derived from an EMBL/GenBank/DDBJ whole genome shotgun (WGS) entry which is preliminary data.</text>
</comment>
<evidence type="ECO:0000313" key="1">
    <source>
        <dbReference type="EMBL" id="GFB27766.1"/>
    </source>
</evidence>
<reference evidence="1" key="1">
    <citation type="journal article" date="2019" name="Sci. Rep.">
        <title>Draft genome of Tanacetum cinerariifolium, the natural source of mosquito coil.</title>
        <authorList>
            <person name="Yamashiro T."/>
            <person name="Shiraishi A."/>
            <person name="Satake H."/>
            <person name="Nakayama K."/>
        </authorList>
    </citation>
    <scope>NUCLEOTIDE SEQUENCE</scope>
</reference>
<gene>
    <name evidence="1" type="ORF">Tci_699737</name>
</gene>
<accession>A0A699LC51</accession>
<protein>
    <submittedName>
        <fullName evidence="1">Uncharacterized protein</fullName>
    </submittedName>
</protein>